<accession>A0A7W6CG49</accession>
<keyword evidence="1" id="KW-0732">Signal</keyword>
<reference evidence="2 3" key="1">
    <citation type="submission" date="2020-08" db="EMBL/GenBank/DDBJ databases">
        <title>Genomic Encyclopedia of Type Strains, Phase IV (KMG-IV): sequencing the most valuable type-strain genomes for metagenomic binning, comparative biology and taxonomic classification.</title>
        <authorList>
            <person name="Goeker M."/>
        </authorList>
    </citation>
    <scope>NUCLEOTIDE SEQUENCE [LARGE SCALE GENOMIC DNA]</scope>
    <source>
        <strain evidence="2 3">DSM 27057</strain>
    </source>
</reference>
<keyword evidence="2" id="KW-0413">Isomerase</keyword>
<proteinExistence type="predicted"/>
<dbReference type="EMBL" id="JACIDX010000007">
    <property type="protein sequence ID" value="MBB3955232.1"/>
    <property type="molecule type" value="Genomic_DNA"/>
</dbReference>
<dbReference type="RefSeq" id="WP_183625345.1">
    <property type="nucleotide sequence ID" value="NZ_JACIDX010000007.1"/>
</dbReference>
<dbReference type="AlphaFoldDB" id="A0A7W6CG49"/>
<dbReference type="InterPro" id="IPR036249">
    <property type="entry name" value="Thioredoxin-like_sf"/>
</dbReference>
<dbReference type="Proteomes" id="UP000548867">
    <property type="component" value="Unassembled WGS sequence"/>
</dbReference>
<comment type="caution">
    <text evidence="2">The sequence shown here is derived from an EMBL/GenBank/DDBJ whole genome shotgun (WGS) entry which is preliminary data.</text>
</comment>
<feature type="signal peptide" evidence="1">
    <location>
        <begin position="1"/>
        <end position="20"/>
    </location>
</feature>
<evidence type="ECO:0000313" key="2">
    <source>
        <dbReference type="EMBL" id="MBB3955232.1"/>
    </source>
</evidence>
<dbReference type="GO" id="GO:0016853">
    <property type="term" value="F:isomerase activity"/>
    <property type="evidence" value="ECO:0007669"/>
    <property type="project" value="UniProtKB-KW"/>
</dbReference>
<dbReference type="SUPFAM" id="SSF52833">
    <property type="entry name" value="Thioredoxin-like"/>
    <property type="match status" value="1"/>
</dbReference>
<evidence type="ECO:0000256" key="1">
    <source>
        <dbReference type="SAM" id="SignalP"/>
    </source>
</evidence>
<gene>
    <name evidence="2" type="ORF">GGR38_002184</name>
</gene>
<sequence length="134" mass="14097">MRALSIALCGAFLATSPLHAQLPTGGGQVILLGARWCAPCMAEWRDLAALAAAAKPDQVVLAWVDRPIPPPPALAGQVAVMPADQARELALRLGGEGFGLPMATYAPAGRRACAPWRSPLRPKDLEPLRQLCGQ</sequence>
<feature type="chain" id="PRO_5031511831" evidence="1">
    <location>
        <begin position="21"/>
        <end position="134"/>
    </location>
</feature>
<evidence type="ECO:0000313" key="3">
    <source>
        <dbReference type="Proteomes" id="UP000548867"/>
    </source>
</evidence>
<protein>
    <submittedName>
        <fullName evidence="2">Thiol-disulfide isomerase/thioredoxin</fullName>
    </submittedName>
</protein>
<organism evidence="2 3">
    <name type="scientific">Novosphingobium sediminicola</name>
    <dbReference type="NCBI Taxonomy" id="563162"/>
    <lineage>
        <taxon>Bacteria</taxon>
        <taxon>Pseudomonadati</taxon>
        <taxon>Pseudomonadota</taxon>
        <taxon>Alphaproteobacteria</taxon>
        <taxon>Sphingomonadales</taxon>
        <taxon>Sphingomonadaceae</taxon>
        <taxon>Novosphingobium</taxon>
    </lineage>
</organism>
<name>A0A7W6CG49_9SPHN</name>
<keyword evidence="3" id="KW-1185">Reference proteome</keyword>